<comment type="caution">
    <text evidence="1">The sequence shown here is derived from an EMBL/GenBank/DDBJ whole genome shotgun (WGS) entry which is preliminary data.</text>
</comment>
<reference evidence="1" key="1">
    <citation type="submission" date="2022-10" db="EMBL/GenBank/DDBJ databases">
        <title>Tapping the CABI collections for fungal endophytes: first genome assemblies for Collariella, Neodidymelliopsis, Ascochyta clinopodiicola, Didymella pomorum, Didymosphaeria variabile, Neocosmospora piperis and Neocucurbitaria cava.</title>
        <authorList>
            <person name="Hill R."/>
        </authorList>
    </citation>
    <scope>NUCLEOTIDE SEQUENCE</scope>
    <source>
        <strain evidence="1">IMI 355082</strain>
    </source>
</reference>
<proteinExistence type="predicted"/>
<organism evidence="1 2">
    <name type="scientific">Gnomoniopsis smithogilvyi</name>
    <dbReference type="NCBI Taxonomy" id="1191159"/>
    <lineage>
        <taxon>Eukaryota</taxon>
        <taxon>Fungi</taxon>
        <taxon>Dikarya</taxon>
        <taxon>Ascomycota</taxon>
        <taxon>Pezizomycotina</taxon>
        <taxon>Sordariomycetes</taxon>
        <taxon>Sordariomycetidae</taxon>
        <taxon>Diaporthales</taxon>
        <taxon>Gnomoniaceae</taxon>
        <taxon>Gnomoniopsis</taxon>
    </lineage>
</organism>
<accession>A0A9W9CV19</accession>
<evidence type="ECO:0000313" key="1">
    <source>
        <dbReference type="EMBL" id="KAJ4389329.1"/>
    </source>
</evidence>
<dbReference type="EMBL" id="JAPEVB010000004">
    <property type="protein sequence ID" value="KAJ4389329.1"/>
    <property type="molecule type" value="Genomic_DNA"/>
</dbReference>
<dbReference type="InterPro" id="IPR011333">
    <property type="entry name" value="SKP1/BTB/POZ_sf"/>
</dbReference>
<name>A0A9W9CV19_9PEZI</name>
<dbReference type="AlphaFoldDB" id="A0A9W9CV19"/>
<dbReference type="Gene3D" id="3.30.710.10">
    <property type="entry name" value="Potassium Channel Kv1.1, Chain A"/>
    <property type="match status" value="1"/>
</dbReference>
<sequence length="285" mass="32784">MSDRPPNLLLKGVGANCRGAVQDPQGDDAVKVICGQDKTTFYIRKSSVCHGSRFFKTACLEFRETDTPKVEVNPKMVDTETLRDILRYLDALEPFNPDSWHLPKTIDGVLNLYRKARYLQVDSLTDLIIERLRRTINQAVAYLSIDFHRWTEPEKFEEAWKTVLIDAQVVFSQANEDIEGDCDAIRGMYMEFLHKHHGHLMELGKPFSSFMRQTPDLAFVMLQDAYNHQDRSILAPLGFSTPCVHCGTDISGREPFFILVRAKDDGVEYMCRKVACRRMAKRRNM</sequence>
<gene>
    <name evidence="1" type="ORF">N0V93_006795</name>
</gene>
<protein>
    <recommendedName>
        <fullName evidence="3">BTB domain-containing protein</fullName>
    </recommendedName>
</protein>
<dbReference type="Proteomes" id="UP001140453">
    <property type="component" value="Unassembled WGS sequence"/>
</dbReference>
<evidence type="ECO:0000313" key="2">
    <source>
        <dbReference type="Proteomes" id="UP001140453"/>
    </source>
</evidence>
<evidence type="ECO:0008006" key="3">
    <source>
        <dbReference type="Google" id="ProtNLM"/>
    </source>
</evidence>
<keyword evidence="2" id="KW-1185">Reference proteome</keyword>
<dbReference type="OrthoDB" id="6359816at2759"/>